<comment type="caution">
    <text evidence="1">The sequence shown here is derived from an EMBL/GenBank/DDBJ whole genome shotgun (WGS) entry which is preliminary data.</text>
</comment>
<organism evidence="1">
    <name type="scientific">marine sediment metagenome</name>
    <dbReference type="NCBI Taxonomy" id="412755"/>
    <lineage>
        <taxon>unclassified sequences</taxon>
        <taxon>metagenomes</taxon>
        <taxon>ecological metagenomes</taxon>
    </lineage>
</organism>
<accession>X0SG09</accession>
<dbReference type="AlphaFoldDB" id="X0SG09"/>
<proteinExistence type="predicted"/>
<evidence type="ECO:0000313" key="1">
    <source>
        <dbReference type="EMBL" id="GAF74046.1"/>
    </source>
</evidence>
<protein>
    <submittedName>
        <fullName evidence="1">Uncharacterized protein</fullName>
    </submittedName>
</protein>
<sequence>MKRFLLSFLVVLLIGCSEHKVDTFPEWCEQITGVDLEEKYAPFWAVIFSVSFDGDSIRDDYTESLNKTHLEKVGNRAPKMAWREGTEFHLVNLSSLMMIDPEEIISQWRQGIELAKAYEHTDPAEICLYGTLTSLFDSLHIHSMESDALGVKLKDNVTIIFTERETRLGKDRM</sequence>
<dbReference type="PROSITE" id="PS51257">
    <property type="entry name" value="PROKAR_LIPOPROTEIN"/>
    <property type="match status" value="1"/>
</dbReference>
<reference evidence="1" key="1">
    <citation type="journal article" date="2014" name="Front. Microbiol.">
        <title>High frequency of phylogenetically diverse reductive dehalogenase-homologous genes in deep subseafloor sedimentary metagenomes.</title>
        <authorList>
            <person name="Kawai M."/>
            <person name="Futagami T."/>
            <person name="Toyoda A."/>
            <person name="Takaki Y."/>
            <person name="Nishi S."/>
            <person name="Hori S."/>
            <person name="Arai W."/>
            <person name="Tsubouchi T."/>
            <person name="Morono Y."/>
            <person name="Uchiyama I."/>
            <person name="Ito T."/>
            <person name="Fujiyama A."/>
            <person name="Inagaki F."/>
            <person name="Takami H."/>
        </authorList>
    </citation>
    <scope>NUCLEOTIDE SEQUENCE</scope>
    <source>
        <strain evidence="1">Expedition CK06-06</strain>
    </source>
</reference>
<name>X0SG09_9ZZZZ</name>
<gene>
    <name evidence="1" type="ORF">S01H1_05506</name>
</gene>
<dbReference type="EMBL" id="BARS01002868">
    <property type="protein sequence ID" value="GAF74046.1"/>
    <property type="molecule type" value="Genomic_DNA"/>
</dbReference>